<feature type="transmembrane region" description="Helical" evidence="5">
    <location>
        <begin position="21"/>
        <end position="42"/>
    </location>
</feature>
<evidence type="ECO:0000256" key="1">
    <source>
        <dbReference type="ARBA" id="ARBA00004651"/>
    </source>
</evidence>
<dbReference type="PANTHER" id="PTHR11662:SF450">
    <property type="entry name" value="BLR1003 PROTEIN"/>
    <property type="match status" value="1"/>
</dbReference>
<reference evidence="7 8" key="1">
    <citation type="submission" date="2023-07" db="EMBL/GenBank/DDBJ databases">
        <title>Sequencing the genomes of 1000 actinobacteria strains.</title>
        <authorList>
            <person name="Klenk H.-P."/>
        </authorList>
    </citation>
    <scope>NUCLEOTIDE SEQUENCE [LARGE SCALE GENOMIC DNA]</scope>
    <source>
        <strain evidence="7 8">DSM 45805</strain>
    </source>
</reference>
<evidence type="ECO:0000313" key="8">
    <source>
        <dbReference type="Proteomes" id="UP001229651"/>
    </source>
</evidence>
<dbReference type="EMBL" id="JAUSUT010000001">
    <property type="protein sequence ID" value="MDQ0381576.1"/>
    <property type="molecule type" value="Genomic_DNA"/>
</dbReference>
<dbReference type="InterPro" id="IPR011701">
    <property type="entry name" value="MFS"/>
</dbReference>
<evidence type="ECO:0000259" key="6">
    <source>
        <dbReference type="PROSITE" id="PS50850"/>
    </source>
</evidence>
<name>A0ABU0F337_9PSEU</name>
<dbReference type="InterPro" id="IPR020846">
    <property type="entry name" value="MFS_dom"/>
</dbReference>
<keyword evidence="2 5" id="KW-0812">Transmembrane</keyword>
<dbReference type="SUPFAM" id="SSF103473">
    <property type="entry name" value="MFS general substrate transporter"/>
    <property type="match status" value="1"/>
</dbReference>
<dbReference type="InterPro" id="IPR036259">
    <property type="entry name" value="MFS_trans_sf"/>
</dbReference>
<feature type="transmembrane region" description="Helical" evidence="5">
    <location>
        <begin position="158"/>
        <end position="178"/>
    </location>
</feature>
<organism evidence="7 8">
    <name type="scientific">Amycolatopsis thermophila</name>
    <dbReference type="NCBI Taxonomy" id="206084"/>
    <lineage>
        <taxon>Bacteria</taxon>
        <taxon>Bacillati</taxon>
        <taxon>Actinomycetota</taxon>
        <taxon>Actinomycetes</taxon>
        <taxon>Pseudonocardiales</taxon>
        <taxon>Pseudonocardiaceae</taxon>
        <taxon>Amycolatopsis</taxon>
    </lineage>
</organism>
<dbReference type="Proteomes" id="UP001229651">
    <property type="component" value="Unassembled WGS sequence"/>
</dbReference>
<keyword evidence="8" id="KW-1185">Reference proteome</keyword>
<dbReference type="InterPro" id="IPR050382">
    <property type="entry name" value="MFS_Na/Anion_cotransporter"/>
</dbReference>
<feature type="transmembrane region" description="Helical" evidence="5">
    <location>
        <begin position="184"/>
        <end position="203"/>
    </location>
</feature>
<dbReference type="Gene3D" id="1.20.1250.20">
    <property type="entry name" value="MFS general substrate transporter like domains"/>
    <property type="match status" value="2"/>
</dbReference>
<feature type="transmembrane region" description="Helical" evidence="5">
    <location>
        <begin position="277"/>
        <end position="297"/>
    </location>
</feature>
<evidence type="ECO:0000256" key="5">
    <source>
        <dbReference type="SAM" id="Phobius"/>
    </source>
</evidence>
<comment type="caution">
    <text evidence="7">The sequence shown here is derived from an EMBL/GenBank/DDBJ whole genome shotgun (WGS) entry which is preliminary data.</text>
</comment>
<comment type="subcellular location">
    <subcellularLocation>
        <location evidence="1">Cell membrane</location>
        <topology evidence="1">Multi-pass membrane protein</topology>
    </subcellularLocation>
</comment>
<dbReference type="PANTHER" id="PTHR11662">
    <property type="entry name" value="SOLUTE CARRIER FAMILY 17"/>
    <property type="match status" value="1"/>
</dbReference>
<feature type="transmembrane region" description="Helical" evidence="5">
    <location>
        <begin position="309"/>
        <end position="331"/>
    </location>
</feature>
<keyword evidence="3 5" id="KW-1133">Transmembrane helix</keyword>
<evidence type="ECO:0000313" key="7">
    <source>
        <dbReference type="EMBL" id="MDQ0381576.1"/>
    </source>
</evidence>
<dbReference type="RefSeq" id="WP_306996312.1">
    <property type="nucleotide sequence ID" value="NZ_JAUSUT010000001.1"/>
</dbReference>
<proteinExistence type="predicted"/>
<evidence type="ECO:0000256" key="3">
    <source>
        <dbReference type="ARBA" id="ARBA00022989"/>
    </source>
</evidence>
<feature type="transmembrane region" description="Helical" evidence="5">
    <location>
        <begin position="62"/>
        <end position="88"/>
    </location>
</feature>
<evidence type="ECO:0000256" key="2">
    <source>
        <dbReference type="ARBA" id="ARBA00022692"/>
    </source>
</evidence>
<dbReference type="PROSITE" id="PS50850">
    <property type="entry name" value="MFS"/>
    <property type="match status" value="1"/>
</dbReference>
<feature type="transmembrane region" description="Helical" evidence="5">
    <location>
        <begin position="373"/>
        <end position="396"/>
    </location>
</feature>
<accession>A0ABU0F337</accession>
<keyword evidence="4 5" id="KW-0472">Membrane</keyword>
<evidence type="ECO:0000256" key="4">
    <source>
        <dbReference type="ARBA" id="ARBA00023136"/>
    </source>
</evidence>
<feature type="domain" description="Major facilitator superfamily (MFS) profile" evidence="6">
    <location>
        <begin position="29"/>
        <end position="432"/>
    </location>
</feature>
<dbReference type="Pfam" id="PF07690">
    <property type="entry name" value="MFS_1"/>
    <property type="match status" value="1"/>
</dbReference>
<protein>
    <submittedName>
        <fullName evidence="7">MFS family permease</fullName>
    </submittedName>
</protein>
<gene>
    <name evidence="7" type="ORF">FB470_005570</name>
</gene>
<sequence length="446" mass="46970">MKTTKSRQRSLTPPEAAERRYRPFMAWSVLILLTVFMVLNFADRISLALAAQPLIKELHLSASQFGLISSSFYFLYSLSAVGIGFLATRHIPLKWLLFVMSLLWAATQLPVFMFAGGGMLLGTRVGLGAAEGPATAVANSTAYSWFPPHRRGLPTAMLTSGASVAKLVAAPLLTLLIVHQGWRSAFLALGIAALVWCAIWLLVGRTGPYLPVPAAPSVVRENRAARRGTFLAVATSRTFIVLLLATYPMYALISVILSWLPSYLEAGLGFSPLTSGVLFGLPSIIGMVFMLGAGWITDRLLAAGVPARVARGLVPALSLALGGILLTVLPLAGSQRYLAYALLVGGYCLTLVAQPIVYAAIGTAAAPSQRTSVLSLFIALQSTSGIVAPWVTGALVDTAGDRISGYNTAFLVLGALIAVGGLVAARLVDPGRDAAREAVMPPEPAG</sequence>
<feature type="transmembrane region" description="Helical" evidence="5">
    <location>
        <begin position="95"/>
        <end position="115"/>
    </location>
</feature>
<feature type="transmembrane region" description="Helical" evidence="5">
    <location>
        <begin position="408"/>
        <end position="428"/>
    </location>
</feature>
<feature type="transmembrane region" description="Helical" evidence="5">
    <location>
        <begin position="337"/>
        <end position="361"/>
    </location>
</feature>
<feature type="transmembrane region" description="Helical" evidence="5">
    <location>
        <begin position="230"/>
        <end position="257"/>
    </location>
</feature>